<evidence type="ECO:0000313" key="3">
    <source>
        <dbReference type="Proteomes" id="UP000664203"/>
    </source>
</evidence>
<gene>
    <name evidence="2" type="ORF">ALECFALPRED_008498</name>
</gene>
<accession>A0A8H3J403</accession>
<name>A0A8H3J403_9LECA</name>
<feature type="region of interest" description="Disordered" evidence="1">
    <location>
        <begin position="1"/>
        <end position="49"/>
    </location>
</feature>
<dbReference type="Proteomes" id="UP000664203">
    <property type="component" value="Unassembled WGS sequence"/>
</dbReference>
<evidence type="ECO:0000256" key="1">
    <source>
        <dbReference type="SAM" id="MobiDB-lite"/>
    </source>
</evidence>
<evidence type="ECO:0000313" key="2">
    <source>
        <dbReference type="EMBL" id="CAF9940273.1"/>
    </source>
</evidence>
<feature type="compositionally biased region" description="Basic and acidic residues" evidence="1">
    <location>
        <begin position="14"/>
        <end position="39"/>
    </location>
</feature>
<comment type="caution">
    <text evidence="2">The sequence shown here is derived from an EMBL/GenBank/DDBJ whole genome shotgun (WGS) entry which is preliminary data.</text>
</comment>
<sequence>MSAVHATNNHKIRRANDVQATKERAGKEQAAKKAYRDDFGGSSSRAQSSMSFTPLFRRVSLISRQDVLSTSTVSSLMNRKASCATAKTSKFYAKNWPVSFSFFEGTGIGQGQAEGPPYRQYVKFHTSRAHQDGTFALIPQRH</sequence>
<reference evidence="2" key="1">
    <citation type="submission" date="2021-03" db="EMBL/GenBank/DDBJ databases">
        <authorList>
            <person name="Tagirdzhanova G."/>
        </authorList>
    </citation>
    <scope>NUCLEOTIDE SEQUENCE</scope>
</reference>
<proteinExistence type="predicted"/>
<keyword evidence="3" id="KW-1185">Reference proteome</keyword>
<dbReference type="EMBL" id="CAJPDR010000595">
    <property type="protein sequence ID" value="CAF9940273.1"/>
    <property type="molecule type" value="Genomic_DNA"/>
</dbReference>
<organism evidence="2 3">
    <name type="scientific">Alectoria fallacina</name>
    <dbReference type="NCBI Taxonomy" id="1903189"/>
    <lineage>
        <taxon>Eukaryota</taxon>
        <taxon>Fungi</taxon>
        <taxon>Dikarya</taxon>
        <taxon>Ascomycota</taxon>
        <taxon>Pezizomycotina</taxon>
        <taxon>Lecanoromycetes</taxon>
        <taxon>OSLEUM clade</taxon>
        <taxon>Lecanoromycetidae</taxon>
        <taxon>Lecanorales</taxon>
        <taxon>Lecanorineae</taxon>
        <taxon>Parmeliaceae</taxon>
        <taxon>Alectoria</taxon>
    </lineage>
</organism>
<dbReference type="AlphaFoldDB" id="A0A8H3J403"/>
<protein>
    <submittedName>
        <fullName evidence="2">Uncharacterized protein</fullName>
    </submittedName>
</protein>